<reference evidence="3 4" key="1">
    <citation type="submission" date="2020-08" db="EMBL/GenBank/DDBJ databases">
        <title>Functional genomics of gut bacteria from endangered species of beetles.</title>
        <authorList>
            <person name="Carlos-Shanley C."/>
        </authorList>
    </citation>
    <scope>NUCLEOTIDE SEQUENCE [LARGE SCALE GENOMIC DNA]</scope>
    <source>
        <strain evidence="3 4">S00245</strain>
    </source>
</reference>
<gene>
    <name evidence="3" type="ORF">HNO88_003317</name>
</gene>
<protein>
    <submittedName>
        <fullName evidence="3">Hemerythrin superfamily protein</fullName>
    </submittedName>
</protein>
<dbReference type="InterPro" id="IPR012312">
    <property type="entry name" value="Hemerythrin-like"/>
</dbReference>
<evidence type="ECO:0000313" key="4">
    <source>
        <dbReference type="Proteomes" id="UP000555448"/>
    </source>
</evidence>
<evidence type="ECO:0000313" key="3">
    <source>
        <dbReference type="EMBL" id="MBB4859984.1"/>
    </source>
</evidence>
<keyword evidence="4" id="KW-1185">Reference proteome</keyword>
<dbReference type="Gene3D" id="1.20.120.520">
    <property type="entry name" value="nmb1532 protein domain like"/>
    <property type="match status" value="1"/>
</dbReference>
<evidence type="ECO:0000259" key="2">
    <source>
        <dbReference type="Pfam" id="PF01814"/>
    </source>
</evidence>
<accession>A0A7W7NY03</accession>
<dbReference type="EMBL" id="JACHLR010000015">
    <property type="protein sequence ID" value="MBB4859984.1"/>
    <property type="molecule type" value="Genomic_DNA"/>
</dbReference>
<dbReference type="AlphaFoldDB" id="A0A7W7NY03"/>
<dbReference type="Proteomes" id="UP000555448">
    <property type="component" value="Unassembled WGS sequence"/>
</dbReference>
<feature type="region of interest" description="Disordered" evidence="1">
    <location>
        <begin position="137"/>
        <end position="158"/>
    </location>
</feature>
<proteinExistence type="predicted"/>
<evidence type="ECO:0000256" key="1">
    <source>
        <dbReference type="SAM" id="MobiDB-lite"/>
    </source>
</evidence>
<dbReference type="PANTHER" id="PTHR35585">
    <property type="entry name" value="HHE DOMAIN PROTEIN (AFU_ORTHOLOGUE AFUA_4G00730)"/>
    <property type="match status" value="1"/>
</dbReference>
<name>A0A7W7NY03_9SPHN</name>
<dbReference type="PANTHER" id="PTHR35585:SF1">
    <property type="entry name" value="HHE DOMAIN PROTEIN (AFU_ORTHOLOGUE AFUA_4G00730)"/>
    <property type="match status" value="1"/>
</dbReference>
<dbReference type="Pfam" id="PF01814">
    <property type="entry name" value="Hemerythrin"/>
    <property type="match status" value="1"/>
</dbReference>
<organism evidence="3 4">
    <name type="scientific">Novosphingobium chloroacetimidivorans</name>
    <dbReference type="NCBI Taxonomy" id="1428314"/>
    <lineage>
        <taxon>Bacteria</taxon>
        <taxon>Pseudomonadati</taxon>
        <taxon>Pseudomonadota</taxon>
        <taxon>Alphaproteobacteria</taxon>
        <taxon>Sphingomonadales</taxon>
        <taxon>Sphingomonadaceae</taxon>
        <taxon>Novosphingobium</taxon>
    </lineage>
</organism>
<dbReference type="RefSeq" id="WP_184247857.1">
    <property type="nucleotide sequence ID" value="NZ_JACHLR010000015.1"/>
</dbReference>
<feature type="domain" description="Hemerythrin-like" evidence="2">
    <location>
        <begin position="7"/>
        <end position="120"/>
    </location>
</feature>
<sequence length="158" mass="18390">MADARIFQDLKADHDRHRAMLAALGDAPTQKRSDLFEELRVELQAHAAAEEESLYATMLAVPDLRDDARHSVSEHKEVDDYLGEMVKLDPASAEWTETFEKMRHRYLHHIDEEEEDMFPEASKKLNEMDEARLANIFEDRKPKELELAEEEKPGDERD</sequence>
<comment type="caution">
    <text evidence="3">The sequence shown here is derived from an EMBL/GenBank/DDBJ whole genome shotgun (WGS) entry which is preliminary data.</text>
</comment>